<dbReference type="EC" id="3.2.1.14" evidence="3"/>
<protein>
    <recommendedName>
        <fullName evidence="3">chitinase</fullName>
        <ecNumber evidence="3">3.2.1.14</ecNumber>
    </recommendedName>
</protein>
<accession>B0VZ34</accession>
<keyword evidence="6 12" id="KW-0378">Hydrolase</keyword>
<dbReference type="InParanoid" id="B0VZ34"/>
<dbReference type="Gene3D" id="2.170.140.10">
    <property type="entry name" value="Chitin binding domain"/>
    <property type="match status" value="1"/>
</dbReference>
<dbReference type="VEuPathDB" id="VectorBase:CQUJHB004963"/>
<dbReference type="PANTHER" id="PTHR11177">
    <property type="entry name" value="CHITINASE"/>
    <property type="match status" value="1"/>
</dbReference>
<dbReference type="VEuPathDB" id="VectorBase:CPIJ000009"/>
<dbReference type="EMBL" id="DS231813">
    <property type="protein sequence ID" value="EDS25632.1"/>
    <property type="molecule type" value="Genomic_DNA"/>
</dbReference>
<dbReference type="GO" id="GO:0008061">
    <property type="term" value="F:chitin binding"/>
    <property type="evidence" value="ECO:0007669"/>
    <property type="project" value="UniProtKB-KW"/>
</dbReference>
<reference evidence="16" key="1">
    <citation type="submission" date="2007-03" db="EMBL/GenBank/DDBJ databases">
        <title>Annotation of Culex pipiens quinquefasciatus.</title>
        <authorList>
            <consortium name="The Broad Institute Genome Sequencing Platform"/>
            <person name="Atkinson P.W."/>
            <person name="Hemingway J."/>
            <person name="Christensen B.M."/>
            <person name="Higgs S."/>
            <person name="Kodira C."/>
            <person name="Hannick L."/>
            <person name="Megy K."/>
            <person name="O'Leary S."/>
            <person name="Pearson M."/>
            <person name="Haas B.J."/>
            <person name="Mauceli E."/>
            <person name="Wortman J.R."/>
            <person name="Lee N.H."/>
            <person name="Guigo R."/>
            <person name="Stanke M."/>
            <person name="Alvarado L."/>
            <person name="Amedeo P."/>
            <person name="Antoine C.H."/>
            <person name="Arensburger P."/>
            <person name="Bidwell S.L."/>
            <person name="Crawford M."/>
            <person name="Camaro F."/>
            <person name="Devon K."/>
            <person name="Engels R."/>
            <person name="Hammond M."/>
            <person name="Howarth C."/>
            <person name="Koehrsen M."/>
            <person name="Lawson D."/>
            <person name="Montgomery P."/>
            <person name="Nene V."/>
            <person name="Nusbaum C."/>
            <person name="Puiu D."/>
            <person name="Romero-Severson J."/>
            <person name="Severson D.W."/>
            <person name="Shumway M."/>
            <person name="Sisk P."/>
            <person name="Stolte C."/>
            <person name="Zeng Q."/>
            <person name="Eisenstadt E."/>
            <person name="Fraser-Liggett C."/>
            <person name="Strausberg R."/>
            <person name="Galagan J."/>
            <person name="Birren B."/>
            <person name="Collins F.H."/>
        </authorList>
    </citation>
    <scope>NUCLEOTIDE SEQUENCE [LARGE SCALE GENOMIC DNA]</scope>
    <source>
        <strain evidence="16">JHB</strain>
    </source>
</reference>
<evidence type="ECO:0000256" key="5">
    <source>
        <dbReference type="ARBA" id="ARBA00022729"/>
    </source>
</evidence>
<evidence type="ECO:0000313" key="16">
    <source>
        <dbReference type="EMBL" id="EDS25632.1"/>
    </source>
</evidence>
<feature type="domain" description="Chitin-binding type-2" evidence="14">
    <location>
        <begin position="462"/>
        <end position="514"/>
    </location>
</feature>
<keyword evidence="4" id="KW-0147">Chitin-binding</keyword>
<dbReference type="Pfam" id="PF01607">
    <property type="entry name" value="CBM_14"/>
    <property type="match status" value="1"/>
</dbReference>
<evidence type="ECO:0000256" key="11">
    <source>
        <dbReference type="ARBA" id="ARBA00023326"/>
    </source>
</evidence>
<dbReference type="SMART" id="SM00494">
    <property type="entry name" value="ChtBD2"/>
    <property type="match status" value="1"/>
</dbReference>
<comment type="catalytic activity">
    <reaction evidence="1">
        <text>Random endo-hydrolysis of N-acetyl-beta-D-glucosaminide (1-&gt;4)-beta-linkages in chitin and chitodextrins.</text>
        <dbReference type="EC" id="3.2.1.14"/>
    </reaction>
</comment>
<evidence type="ECO:0000256" key="12">
    <source>
        <dbReference type="RuleBase" id="RU000489"/>
    </source>
</evidence>
<proteinExistence type="inferred from homology"/>
<dbReference type="PROSITE" id="PS51910">
    <property type="entry name" value="GH18_2"/>
    <property type="match status" value="1"/>
</dbReference>
<dbReference type="InterPro" id="IPR011583">
    <property type="entry name" value="Chitinase_II/V-like_cat"/>
</dbReference>
<dbReference type="SUPFAM" id="SSF57625">
    <property type="entry name" value="Invertebrate chitin-binding proteins"/>
    <property type="match status" value="1"/>
</dbReference>
<keyword evidence="18" id="KW-1185">Reference proteome</keyword>
<evidence type="ECO:0000256" key="1">
    <source>
        <dbReference type="ARBA" id="ARBA00000822"/>
    </source>
</evidence>
<dbReference type="FunFam" id="3.10.50.10:FF:000004">
    <property type="entry name" value="Chitinase 5"/>
    <property type="match status" value="1"/>
</dbReference>
<dbReference type="SMR" id="B0VZ34"/>
<keyword evidence="5" id="KW-0732">Signal</keyword>
<evidence type="ECO:0000256" key="10">
    <source>
        <dbReference type="ARBA" id="ARBA00023295"/>
    </source>
</evidence>
<dbReference type="InterPro" id="IPR029070">
    <property type="entry name" value="Chitinase_insertion_sf"/>
</dbReference>
<keyword evidence="7" id="KW-0146">Chitin degradation</keyword>
<dbReference type="HOGENOM" id="CLU_002833_3_1_1"/>
<evidence type="ECO:0000256" key="9">
    <source>
        <dbReference type="ARBA" id="ARBA00023277"/>
    </source>
</evidence>
<dbReference type="InterPro" id="IPR036508">
    <property type="entry name" value="Chitin-bd_dom_sf"/>
</dbReference>
<dbReference type="Gene3D" id="3.10.50.10">
    <property type="match status" value="1"/>
</dbReference>
<dbReference type="SUPFAM" id="SSF51445">
    <property type="entry name" value="(Trans)glycosidases"/>
    <property type="match status" value="1"/>
</dbReference>
<name>B0VZ34_CULQU</name>
<dbReference type="PANTHER" id="PTHR11177:SF360">
    <property type="entry name" value="CHITINASE 4-RELATED"/>
    <property type="match status" value="1"/>
</dbReference>
<feature type="domain" description="GH18" evidence="15">
    <location>
        <begin position="46"/>
        <end position="416"/>
    </location>
</feature>
<dbReference type="EnsemblMetazoa" id="CPIJ000009-RA">
    <property type="protein sequence ID" value="CPIJ000009-PA"/>
    <property type="gene ID" value="CPIJ000009"/>
</dbReference>
<dbReference type="PROSITE" id="PS01095">
    <property type="entry name" value="GH18_1"/>
    <property type="match status" value="1"/>
</dbReference>
<evidence type="ECO:0000256" key="8">
    <source>
        <dbReference type="ARBA" id="ARBA00023157"/>
    </source>
</evidence>
<evidence type="ECO:0000313" key="18">
    <source>
        <dbReference type="Proteomes" id="UP000002320"/>
    </source>
</evidence>
<dbReference type="PROSITE" id="PS50940">
    <property type="entry name" value="CHIT_BIND_II"/>
    <property type="match status" value="1"/>
</dbReference>
<evidence type="ECO:0000256" key="4">
    <source>
        <dbReference type="ARBA" id="ARBA00022669"/>
    </source>
</evidence>
<dbReference type="GO" id="GO:0005576">
    <property type="term" value="C:extracellular region"/>
    <property type="evidence" value="ECO:0007669"/>
    <property type="project" value="InterPro"/>
</dbReference>
<dbReference type="Proteomes" id="UP000002320">
    <property type="component" value="Unassembled WGS sequence"/>
</dbReference>
<keyword evidence="10 12" id="KW-0326">Glycosidase</keyword>
<dbReference type="FunCoup" id="B0VZ34">
    <property type="interactions" value="41"/>
</dbReference>
<sequence>MGHMFYGFGRTFTLASVSNNGVLPVLEFQDLAQKNQVTLQSRFAPGNIVCYYGTWATYRNGAGRFAVEHIDPFLCTHLIYAFVGIHQNGTISILDPWLDLEDNWGLGTMRKFNDLKLVNPKLKTLVAIGGWNEGSLKFSTVAQSPALRLRLAKDAAKFCERMGFDGLDVDWEYPGQRDGDPSVDRENFVELLLDLKQEFSNRGLLLTAAVAAAENSAAISYNISGISTHLDFINLIAYDLHGPWESVTGQNAPLYAGLNDKTEVQRQLNVQASVSYWIRQGAPAEKLNLGVAFYGRSFTLRNAGDNGIGAPAGGPGRAGPYTYESGFLGYNEICEKLQFEKWNHCWDNEQQAPYAYSANQWVGYDDPESITLKANFIKRYGLAGAMVWSIETDDFHGKCGERFALLSTLNKGLEHDEVTSTTTNAPTTISTSTHHPESTTTTEEGTTSIWASTSTTTEDPGPIKCVETGYFRDPEDCSKFYFCEGATLHSFQCPAGLYFDLSILSCNYPERVEC</sequence>
<comment type="similarity">
    <text evidence="2">Belongs to the glycosyl hydrolase 18 family. Chitinase class II subfamily.</text>
</comment>
<feature type="compositionally biased region" description="Low complexity" evidence="13">
    <location>
        <begin position="419"/>
        <end position="457"/>
    </location>
</feature>
<organism>
    <name type="scientific">Culex quinquefasciatus</name>
    <name type="common">Southern house mosquito</name>
    <name type="synonym">Culex pungens</name>
    <dbReference type="NCBI Taxonomy" id="7176"/>
    <lineage>
        <taxon>Eukaryota</taxon>
        <taxon>Metazoa</taxon>
        <taxon>Ecdysozoa</taxon>
        <taxon>Arthropoda</taxon>
        <taxon>Hexapoda</taxon>
        <taxon>Insecta</taxon>
        <taxon>Pterygota</taxon>
        <taxon>Neoptera</taxon>
        <taxon>Endopterygota</taxon>
        <taxon>Diptera</taxon>
        <taxon>Nematocera</taxon>
        <taxon>Culicoidea</taxon>
        <taxon>Culicidae</taxon>
        <taxon>Culicinae</taxon>
        <taxon>Culicini</taxon>
        <taxon>Culex</taxon>
        <taxon>Culex</taxon>
    </lineage>
</organism>
<dbReference type="OrthoDB" id="73875at2759"/>
<dbReference type="InterPro" id="IPR001223">
    <property type="entry name" value="Glyco_hydro18_cat"/>
</dbReference>
<dbReference type="GO" id="GO:0000272">
    <property type="term" value="P:polysaccharide catabolic process"/>
    <property type="evidence" value="ECO:0007669"/>
    <property type="project" value="UniProtKB-KW"/>
</dbReference>
<dbReference type="STRING" id="7176.B0VZ34"/>
<evidence type="ECO:0000259" key="15">
    <source>
        <dbReference type="PROSITE" id="PS51910"/>
    </source>
</evidence>
<dbReference type="Gene3D" id="3.20.20.80">
    <property type="entry name" value="Glycosidases"/>
    <property type="match status" value="1"/>
</dbReference>
<dbReference type="InterPro" id="IPR002557">
    <property type="entry name" value="Chitin-bd_dom"/>
</dbReference>
<feature type="region of interest" description="Disordered" evidence="13">
    <location>
        <begin position="417"/>
        <end position="459"/>
    </location>
</feature>
<dbReference type="GO" id="GO:0006032">
    <property type="term" value="P:chitin catabolic process"/>
    <property type="evidence" value="ECO:0007669"/>
    <property type="project" value="UniProtKB-KW"/>
</dbReference>
<dbReference type="CDD" id="cd02872">
    <property type="entry name" value="GH18_chitolectin_chitotriosidase"/>
    <property type="match status" value="1"/>
</dbReference>
<evidence type="ECO:0000256" key="6">
    <source>
        <dbReference type="ARBA" id="ARBA00022801"/>
    </source>
</evidence>
<dbReference type="Pfam" id="PF00704">
    <property type="entry name" value="Glyco_hydro_18"/>
    <property type="match status" value="1"/>
</dbReference>
<dbReference type="eggNOG" id="KOG2806">
    <property type="taxonomic scope" value="Eukaryota"/>
</dbReference>
<dbReference type="OMA" id="FYYCSGG"/>
<evidence type="ECO:0000256" key="3">
    <source>
        <dbReference type="ARBA" id="ARBA00012729"/>
    </source>
</evidence>
<evidence type="ECO:0000259" key="14">
    <source>
        <dbReference type="PROSITE" id="PS50940"/>
    </source>
</evidence>
<dbReference type="InterPro" id="IPR001579">
    <property type="entry name" value="Glyco_hydro_18_chit_AS"/>
</dbReference>
<evidence type="ECO:0000256" key="2">
    <source>
        <dbReference type="ARBA" id="ARBA00009121"/>
    </source>
</evidence>
<reference evidence="17" key="2">
    <citation type="submission" date="2020-05" db="UniProtKB">
        <authorList>
            <consortium name="EnsemblMetazoa"/>
        </authorList>
    </citation>
    <scope>IDENTIFICATION</scope>
    <source>
        <strain evidence="17">JHB</strain>
    </source>
</reference>
<dbReference type="GO" id="GO:0008843">
    <property type="term" value="F:endochitinase activity"/>
    <property type="evidence" value="ECO:0007669"/>
    <property type="project" value="UniProtKB-EC"/>
</dbReference>
<dbReference type="InterPro" id="IPR050314">
    <property type="entry name" value="Glycosyl_Hydrlase_18"/>
</dbReference>
<dbReference type="SUPFAM" id="SSF54556">
    <property type="entry name" value="Chitinase insertion domain"/>
    <property type="match status" value="1"/>
</dbReference>
<evidence type="ECO:0000256" key="13">
    <source>
        <dbReference type="SAM" id="MobiDB-lite"/>
    </source>
</evidence>
<keyword evidence="8" id="KW-1015">Disulfide bond</keyword>
<evidence type="ECO:0000256" key="7">
    <source>
        <dbReference type="ARBA" id="ARBA00023024"/>
    </source>
</evidence>
<dbReference type="KEGG" id="cqu:CpipJ_CPIJ000009"/>
<dbReference type="AlphaFoldDB" id="B0VZ34"/>
<evidence type="ECO:0000313" key="17">
    <source>
        <dbReference type="EnsemblMetazoa" id="CPIJ000009-PA"/>
    </source>
</evidence>
<gene>
    <name evidence="17" type="primary">6030785</name>
    <name evidence="16" type="ORF">CpipJ_CPIJ000009</name>
</gene>
<dbReference type="InterPro" id="IPR017853">
    <property type="entry name" value="GH"/>
</dbReference>
<dbReference type="SMART" id="SM00636">
    <property type="entry name" value="Glyco_18"/>
    <property type="match status" value="1"/>
</dbReference>
<keyword evidence="9" id="KW-0119">Carbohydrate metabolism</keyword>
<keyword evidence="11" id="KW-0624">Polysaccharide degradation</keyword>